<evidence type="ECO:0000256" key="8">
    <source>
        <dbReference type="ARBA" id="ARBA00022729"/>
    </source>
</evidence>
<name>A0ABQ5NCC2_9CLOT</name>
<comment type="function">
    <text evidence="12">Involved in the system for phosphate transport across the cytoplasmic membrane.</text>
</comment>
<comment type="subunit">
    <text evidence="4 12">The complex is composed of two ATP-binding proteins (PstB), two transmembrane proteins (PstC and PstA) and a solute-binding protein (PstS).</text>
</comment>
<evidence type="ECO:0000256" key="3">
    <source>
        <dbReference type="ARBA" id="ARBA00008725"/>
    </source>
</evidence>
<dbReference type="Gene3D" id="3.40.190.10">
    <property type="entry name" value="Periplasmic binding protein-like II"/>
    <property type="match status" value="2"/>
</dbReference>
<keyword evidence="10 12" id="KW-0564">Palmitate</keyword>
<keyword evidence="5 12" id="KW-0813">Transport</keyword>
<comment type="caution">
    <text evidence="14">The sequence shown here is derived from an EMBL/GenBank/DDBJ whole genome shotgun (WGS) entry which is preliminary data.</text>
</comment>
<evidence type="ECO:0000256" key="4">
    <source>
        <dbReference type="ARBA" id="ARBA00011529"/>
    </source>
</evidence>
<evidence type="ECO:0000256" key="7">
    <source>
        <dbReference type="ARBA" id="ARBA00022592"/>
    </source>
</evidence>
<proteinExistence type="inferred from homology"/>
<evidence type="ECO:0000313" key="15">
    <source>
        <dbReference type="Proteomes" id="UP001208567"/>
    </source>
</evidence>
<feature type="domain" description="PBP" evidence="13">
    <location>
        <begin position="38"/>
        <end position="273"/>
    </location>
</feature>
<keyword evidence="7 12" id="KW-0592">Phosphate transport</keyword>
<organism evidence="14 15">
    <name type="scientific">Clostridium omnivorum</name>
    <dbReference type="NCBI Taxonomy" id="1604902"/>
    <lineage>
        <taxon>Bacteria</taxon>
        <taxon>Bacillati</taxon>
        <taxon>Bacillota</taxon>
        <taxon>Clostridia</taxon>
        <taxon>Eubacteriales</taxon>
        <taxon>Clostridiaceae</taxon>
        <taxon>Clostridium</taxon>
    </lineage>
</organism>
<keyword evidence="6 12" id="KW-1003">Cell membrane</keyword>
<dbReference type="Pfam" id="PF12849">
    <property type="entry name" value="PBP_like_2"/>
    <property type="match status" value="1"/>
</dbReference>
<dbReference type="PANTHER" id="PTHR30570">
    <property type="entry name" value="PERIPLASMIC PHOSPHATE BINDING COMPONENT OF PHOSPHATE ABC TRANSPORTER"/>
    <property type="match status" value="1"/>
</dbReference>
<keyword evidence="9" id="KW-0472">Membrane</keyword>
<keyword evidence="15" id="KW-1185">Reference proteome</keyword>
<gene>
    <name evidence="14" type="ORF">bsdE14_42470</name>
</gene>
<evidence type="ECO:0000256" key="6">
    <source>
        <dbReference type="ARBA" id="ARBA00022475"/>
    </source>
</evidence>
<feature type="signal peptide" evidence="12">
    <location>
        <begin position="1"/>
        <end position="21"/>
    </location>
</feature>
<dbReference type="InterPro" id="IPR011862">
    <property type="entry name" value="Phos-bd"/>
</dbReference>
<comment type="similarity">
    <text evidence="3 12">Belongs to the PstS family.</text>
</comment>
<dbReference type="InterPro" id="IPR024370">
    <property type="entry name" value="PBP_domain"/>
</dbReference>
<evidence type="ECO:0000256" key="11">
    <source>
        <dbReference type="ARBA" id="ARBA00023288"/>
    </source>
</evidence>
<evidence type="ECO:0000256" key="10">
    <source>
        <dbReference type="ARBA" id="ARBA00023139"/>
    </source>
</evidence>
<keyword evidence="8 12" id="KW-0732">Signal</keyword>
<sequence>MKKTGLKAIIAALSITFVAGAFVGCGNKEEKSANNKELSGTITAAGSTALQPLAEQVAKQFNDNNPGVTVNVQGGGSGTGLTQVSQGSIDIGNSDIFAEEKLKAEDAKVLVDHKVAVVGFAVVTNSKVKVTNLTKAQLIDIFTGKVTNWKEVGGDDMKIQIINRPKSSGTRATFKKYGLDGKDEVEGVGLQEDSSGLVQKTIQSTDGSIGYLALSYLTTDVRKSINVLKLDGLDANKENITAGKYPIWSYEHMYTKGEPKELIKAYIDYMSKDEVKPILDKLGYISVKDMKVTR</sequence>
<reference evidence="14 15" key="1">
    <citation type="journal article" date="2024" name="Int. J. Syst. Evol. Microbiol.">
        <title>Clostridium omnivorum sp. nov., isolated from anoxic soil under the treatment of reductive soil disinfestation.</title>
        <authorList>
            <person name="Ueki A."/>
            <person name="Tonouchi A."/>
            <person name="Kaku N."/>
            <person name="Honma S."/>
            <person name="Ueki K."/>
        </authorList>
    </citation>
    <scope>NUCLEOTIDE SEQUENCE [LARGE SCALE GENOMIC DNA]</scope>
    <source>
        <strain evidence="14 15">E14</strain>
    </source>
</reference>
<keyword evidence="11 12" id="KW-0449">Lipoprotein</keyword>
<feature type="chain" id="PRO_5044976561" description="Phosphate-binding protein" evidence="12">
    <location>
        <begin position="22"/>
        <end position="294"/>
    </location>
</feature>
<dbReference type="CDD" id="cd13653">
    <property type="entry name" value="PBP2_phosphate_like_1"/>
    <property type="match status" value="1"/>
</dbReference>
<dbReference type="Proteomes" id="UP001208567">
    <property type="component" value="Unassembled WGS sequence"/>
</dbReference>
<evidence type="ECO:0000256" key="5">
    <source>
        <dbReference type="ARBA" id="ARBA00022448"/>
    </source>
</evidence>
<evidence type="ECO:0000256" key="1">
    <source>
        <dbReference type="ARBA" id="ARBA00002841"/>
    </source>
</evidence>
<evidence type="ECO:0000256" key="2">
    <source>
        <dbReference type="ARBA" id="ARBA00004193"/>
    </source>
</evidence>
<dbReference type="PANTHER" id="PTHR30570:SF4">
    <property type="entry name" value="PHOSPHATE-BINDING PROTEIN PSTS 1"/>
    <property type="match status" value="1"/>
</dbReference>
<dbReference type="NCBIfam" id="TIGR02136">
    <property type="entry name" value="ptsS_2"/>
    <property type="match status" value="1"/>
</dbReference>
<comment type="function">
    <text evidence="1">Part of the ABC transporter complex PstSACB involved in phosphate import.</text>
</comment>
<evidence type="ECO:0000256" key="12">
    <source>
        <dbReference type="RuleBase" id="RU367119"/>
    </source>
</evidence>
<evidence type="ECO:0000256" key="9">
    <source>
        <dbReference type="ARBA" id="ARBA00023136"/>
    </source>
</evidence>
<dbReference type="SUPFAM" id="SSF53850">
    <property type="entry name" value="Periplasmic binding protein-like II"/>
    <property type="match status" value="1"/>
</dbReference>
<dbReference type="RefSeq" id="WP_264852148.1">
    <property type="nucleotide sequence ID" value="NZ_BRXR01000001.1"/>
</dbReference>
<dbReference type="EMBL" id="BRXR01000001">
    <property type="protein sequence ID" value="GLC32837.1"/>
    <property type="molecule type" value="Genomic_DNA"/>
</dbReference>
<protein>
    <recommendedName>
        <fullName evidence="12">Phosphate-binding protein</fullName>
    </recommendedName>
</protein>
<dbReference type="PROSITE" id="PS51257">
    <property type="entry name" value="PROKAR_LIPOPROTEIN"/>
    <property type="match status" value="1"/>
</dbReference>
<accession>A0ABQ5NCC2</accession>
<evidence type="ECO:0000313" key="14">
    <source>
        <dbReference type="EMBL" id="GLC32837.1"/>
    </source>
</evidence>
<comment type="subcellular location">
    <subcellularLocation>
        <location evidence="2 12">Cell membrane</location>
        <topology evidence="2 12">Lipid-anchor</topology>
    </subcellularLocation>
</comment>
<dbReference type="InterPro" id="IPR050811">
    <property type="entry name" value="Phosphate_ABC_transporter"/>
</dbReference>
<evidence type="ECO:0000259" key="13">
    <source>
        <dbReference type="Pfam" id="PF12849"/>
    </source>
</evidence>